<dbReference type="InterPro" id="IPR032772">
    <property type="entry name" value="PGA_deacetylase_PgaB_C"/>
</dbReference>
<feature type="domain" description="NodB homology" evidence="2">
    <location>
        <begin position="95"/>
        <end position="341"/>
    </location>
</feature>
<evidence type="ECO:0000259" key="2">
    <source>
        <dbReference type="PROSITE" id="PS51677"/>
    </source>
</evidence>
<sequence>MMMLLKKISRYKILHTLCCLFFLLLWVAPVSAELLVISYHESRHALERDKESKAIALETSELAAQFSWLKEHGYVSVNIDDLLAAQKSERPLPNKAVLLTFDDGYLGMYEQVFPLLRAFDYHAVLAVVGSWLETPANKDVMYGSEPVSRRYFLSWQQIREMVKSGYVEIASHSYDLHHGIRANPQGNTQAAAITLHYDAKTGRYESDKQYRRRIRRDLKRNSDLIARRIGQRPRVMVWPYGEYNHLTIDIARDLGMPITLSLENTQANISNLGHVGRLLIGHGITLTDFVWLVNGTIKPKVEPVRVVHMDLDYVYDPDPKQQNRNLGRLLDRVKALGVNTVYLQAYADPDGDGNADALYFPNRHLPMRADLFNRVSWQLRTRVGVKVYAWLPVLAYDLPSDHPLDNTRVIASPMRKPGSEDYRRLTPFSPQALRFVGDIYEDLARHAPFDGLLFHDDAYLSDYEDASPWALKTYRDNWELPSDIHVIRDDPALFQRWTLRKTKALAEWTDTLSARARIYRPALKTARNMYAAVTMNPQSEAWFAQSLNIFLEHYDHLALMAMPYMEQAENPQAWLQSLVARVDQTPGALDKTVFELQSIDWRRKTPIKGAVLARQMRLLLHNGVRNFGYYPDDFIQGQPSLEAVRPFISLSPILKED</sequence>
<reference evidence="3" key="1">
    <citation type="submission" date="2018-06" db="EMBL/GenBank/DDBJ databases">
        <authorList>
            <person name="Zhirakovskaya E."/>
        </authorList>
    </citation>
    <scope>NUCLEOTIDE SEQUENCE</scope>
</reference>
<dbReference type="Gene3D" id="3.20.20.80">
    <property type="entry name" value="Glycosidases"/>
    <property type="match status" value="1"/>
</dbReference>
<keyword evidence="1" id="KW-0732">Signal</keyword>
<accession>A0A3B1CI34</accession>
<name>A0A3B1CI34_9ZZZZ</name>
<dbReference type="PANTHER" id="PTHR34216">
    <property type="match status" value="1"/>
</dbReference>
<evidence type="ECO:0000313" key="3">
    <source>
        <dbReference type="EMBL" id="VAX27882.1"/>
    </source>
</evidence>
<evidence type="ECO:0000256" key="1">
    <source>
        <dbReference type="ARBA" id="ARBA00022729"/>
    </source>
</evidence>
<dbReference type="SUPFAM" id="SSF88713">
    <property type="entry name" value="Glycoside hydrolase/deacetylase"/>
    <property type="match status" value="1"/>
</dbReference>
<dbReference type="PROSITE" id="PS51677">
    <property type="entry name" value="NODB"/>
    <property type="match status" value="1"/>
</dbReference>
<dbReference type="NCBIfam" id="TIGR03938">
    <property type="entry name" value="deacetyl_PgaB"/>
    <property type="match status" value="1"/>
</dbReference>
<protein>
    <submittedName>
        <fullName evidence="3">Biofilm PGA synthesis deacetylase PgaB (EC 3.-)</fullName>
    </submittedName>
</protein>
<dbReference type="GO" id="GO:0005975">
    <property type="term" value="P:carbohydrate metabolic process"/>
    <property type="evidence" value="ECO:0007669"/>
    <property type="project" value="InterPro"/>
</dbReference>
<gene>
    <name evidence="3" type="ORF">MNBD_NITROSPIRAE01-1453</name>
</gene>
<dbReference type="GO" id="GO:0016810">
    <property type="term" value="F:hydrolase activity, acting on carbon-nitrogen (but not peptide) bonds"/>
    <property type="evidence" value="ECO:0007669"/>
    <property type="project" value="InterPro"/>
</dbReference>
<dbReference type="InterPro" id="IPR051398">
    <property type="entry name" value="Polysacch_Deacetylase"/>
</dbReference>
<dbReference type="GO" id="GO:0043708">
    <property type="term" value="P:cell adhesion involved in biofilm formation"/>
    <property type="evidence" value="ECO:0007669"/>
    <property type="project" value="InterPro"/>
</dbReference>
<dbReference type="EMBL" id="UOGF01000034">
    <property type="protein sequence ID" value="VAX27882.1"/>
    <property type="molecule type" value="Genomic_DNA"/>
</dbReference>
<dbReference type="Gene3D" id="3.20.20.370">
    <property type="entry name" value="Glycoside hydrolase/deacetylase"/>
    <property type="match status" value="1"/>
</dbReference>
<dbReference type="InterPro" id="IPR011330">
    <property type="entry name" value="Glyco_hydro/deAcase_b/a-brl"/>
</dbReference>
<proteinExistence type="predicted"/>
<dbReference type="AlphaFoldDB" id="A0A3B1CI34"/>
<dbReference type="PANTHER" id="PTHR34216:SF7">
    <property type="entry name" value="POLY-BETA-1,6-N-ACETYL-D-GLUCOSAMINE N-DEACETYLASE"/>
    <property type="match status" value="1"/>
</dbReference>
<dbReference type="Pfam" id="PF14883">
    <property type="entry name" value="GHL13"/>
    <property type="match status" value="1"/>
</dbReference>
<organism evidence="3">
    <name type="scientific">hydrothermal vent metagenome</name>
    <dbReference type="NCBI Taxonomy" id="652676"/>
    <lineage>
        <taxon>unclassified sequences</taxon>
        <taxon>metagenomes</taxon>
        <taxon>ecological metagenomes</taxon>
    </lineage>
</organism>
<dbReference type="InterPro" id="IPR023854">
    <property type="entry name" value="PGA_deacetylase_PgaB"/>
</dbReference>
<dbReference type="InterPro" id="IPR002509">
    <property type="entry name" value="NODB_dom"/>
</dbReference>
<dbReference type="Pfam" id="PF01522">
    <property type="entry name" value="Polysacc_deac_1"/>
    <property type="match status" value="1"/>
</dbReference>